<dbReference type="HOGENOM" id="CLU_2809108_0_0_6"/>
<sequence>MLLPPEVTEYRYALYCRSDLLDLSTNPEPPIALYRNKDFAIAHGQRLWPSTFCVIDLHGEDNPCGNRN</sequence>
<dbReference type="PATRIC" id="fig|160488.4.peg.4149"/>
<dbReference type="AlphaFoldDB" id="Q88G34"/>
<dbReference type="Proteomes" id="UP000000556">
    <property type="component" value="Chromosome"/>
</dbReference>
<keyword evidence="2" id="KW-1185">Reference proteome</keyword>
<dbReference type="KEGG" id="ppu:PP_3892"/>
<accession>Q88G34</accession>
<reference evidence="1 2" key="2">
    <citation type="journal article" date="2016" name="Environ. Microbiol.">
        <title>The revisited genome of Pseudomonas putida KT2440 enlightens its value as a robust metabolic chassis.</title>
        <authorList>
            <person name="Belda E."/>
            <person name="van Heck R.G."/>
            <person name="Lopez-Sanchez M.J."/>
            <person name="Cruveiller S."/>
            <person name="Barbe V."/>
            <person name="Fraser C."/>
            <person name="Klenk H.P."/>
            <person name="Petersen J."/>
            <person name="Morgat A."/>
            <person name="Nikel P.I."/>
            <person name="Vallenet D."/>
            <person name="Rouy Z."/>
            <person name="Sekowska A."/>
            <person name="Martins Dos Santos V.A."/>
            <person name="de Lorenzo V."/>
            <person name="Danchin A."/>
            <person name="Medigue C."/>
        </authorList>
    </citation>
    <scope>NUCLEOTIDE SEQUENCE [LARGE SCALE GENOMIC DNA]</scope>
    <source>
        <strain evidence="2">ATCC 47054 / DSM 6125 / CFBP 8728 / NCIMB 11950 / KT2440</strain>
    </source>
</reference>
<dbReference type="OrthoDB" id="6965579at2"/>
<organism evidence="1 2">
    <name type="scientific">Pseudomonas putida (strain ATCC 47054 / DSM 6125 / CFBP 8728 / NCIMB 11950 / KT2440)</name>
    <dbReference type="NCBI Taxonomy" id="160488"/>
    <lineage>
        <taxon>Bacteria</taxon>
        <taxon>Pseudomonadati</taxon>
        <taxon>Pseudomonadota</taxon>
        <taxon>Gammaproteobacteria</taxon>
        <taxon>Pseudomonadales</taxon>
        <taxon>Pseudomonadaceae</taxon>
        <taxon>Pseudomonas</taxon>
    </lineage>
</organism>
<protein>
    <submittedName>
        <fullName evidence="1">Uncharacterized protein</fullName>
    </submittedName>
</protein>
<evidence type="ECO:0000313" key="1">
    <source>
        <dbReference type="EMBL" id="AAN69486.1"/>
    </source>
</evidence>
<name>Q88G34_PSEPK</name>
<evidence type="ECO:0000313" key="2">
    <source>
        <dbReference type="Proteomes" id="UP000000556"/>
    </source>
</evidence>
<dbReference type="RefSeq" id="WP_010954718.1">
    <property type="nucleotide sequence ID" value="NC_002947.4"/>
</dbReference>
<reference evidence="1 2" key="1">
    <citation type="journal article" date="2002" name="Environ. Microbiol.">
        <title>Complete genome sequence and comparative analysis of the metabolically versatile Pseudomonas putida KT2440.</title>
        <authorList>
            <person name="Nelson K.E."/>
            <person name="Weinel C."/>
            <person name="Paulsen I.T."/>
            <person name="Dodson R.J."/>
            <person name="Hilbert H."/>
            <person name="Martins dos Santos V.A."/>
            <person name="Fouts D.E."/>
            <person name="Gill S.R."/>
            <person name="Pop M."/>
            <person name="Holmes M."/>
            <person name="Brinkac L."/>
            <person name="Beanan M."/>
            <person name="DeBoy R.T."/>
            <person name="Daugherty S."/>
            <person name="Kolonay J."/>
            <person name="Madupu R."/>
            <person name="Nelson W."/>
            <person name="White O."/>
            <person name="Peterson J."/>
            <person name="Khouri H."/>
            <person name="Hance I."/>
            <person name="Chris Lee P."/>
            <person name="Holtzapple E."/>
            <person name="Scanlan D."/>
            <person name="Tran K."/>
            <person name="Moazzez A."/>
            <person name="Utterback T."/>
            <person name="Rizzo M."/>
            <person name="Lee K."/>
            <person name="Kosack D."/>
            <person name="Moestl D."/>
            <person name="Wedler H."/>
            <person name="Lauber J."/>
            <person name="Stjepandic D."/>
            <person name="Hoheisel J."/>
            <person name="Straetz M."/>
            <person name="Heim S."/>
            <person name="Kiewitz C."/>
            <person name="Eisen J.A."/>
            <person name="Timmis K.N."/>
            <person name="Dusterhoft A."/>
            <person name="Tummler B."/>
            <person name="Fraser C.M."/>
        </authorList>
    </citation>
    <scope>NUCLEOTIDE SEQUENCE [LARGE SCALE GENOMIC DNA]</scope>
    <source>
        <strain evidence="2">ATCC 47054 / DSM 6125 / CFBP 8728 / NCIMB 11950 / KT2440</strain>
    </source>
</reference>
<gene>
    <name evidence="1" type="ordered locus">PP_3892</name>
</gene>
<dbReference type="BioCyc" id="PPUT160488:G1G01-4154-MONOMER"/>
<dbReference type="STRING" id="160488.PP_3892"/>
<dbReference type="PaxDb" id="160488-PP_3892"/>
<dbReference type="EMBL" id="AE015451">
    <property type="protein sequence ID" value="AAN69486.1"/>
    <property type="molecule type" value="Genomic_DNA"/>
</dbReference>
<proteinExistence type="predicted"/>